<dbReference type="AlphaFoldDB" id="A0A2J6R748"/>
<accession>A0A2J6R748</accession>
<feature type="region of interest" description="Disordered" evidence="1">
    <location>
        <begin position="316"/>
        <end position="349"/>
    </location>
</feature>
<evidence type="ECO:0000313" key="2">
    <source>
        <dbReference type="EMBL" id="PMD34340.1"/>
    </source>
</evidence>
<keyword evidence="3" id="KW-1185">Reference proteome</keyword>
<reference evidence="2 3" key="1">
    <citation type="submission" date="2016-04" db="EMBL/GenBank/DDBJ databases">
        <title>A degradative enzymes factory behind the ericoid mycorrhizal symbiosis.</title>
        <authorList>
            <consortium name="DOE Joint Genome Institute"/>
            <person name="Martino E."/>
            <person name="Morin E."/>
            <person name="Grelet G."/>
            <person name="Kuo A."/>
            <person name="Kohler A."/>
            <person name="Daghino S."/>
            <person name="Barry K."/>
            <person name="Choi C."/>
            <person name="Cichocki N."/>
            <person name="Clum A."/>
            <person name="Copeland A."/>
            <person name="Hainaut M."/>
            <person name="Haridas S."/>
            <person name="Labutti K."/>
            <person name="Lindquist E."/>
            <person name="Lipzen A."/>
            <person name="Khouja H.-R."/>
            <person name="Murat C."/>
            <person name="Ohm R."/>
            <person name="Olson A."/>
            <person name="Spatafora J."/>
            <person name="Veneault-Fourrey C."/>
            <person name="Henrissat B."/>
            <person name="Grigoriev I."/>
            <person name="Martin F."/>
            <person name="Perotto S."/>
        </authorList>
    </citation>
    <scope>NUCLEOTIDE SEQUENCE [LARGE SCALE GENOMIC DNA]</scope>
    <source>
        <strain evidence="2 3">F</strain>
    </source>
</reference>
<sequence>MTRLARGTQQFTRRVGCVRWDYRRPFVRTFSGAENKQKPHVQNLSSHPQPALDPLSYVDCKTRGGAAESLECLPILPRPESEVSTRSLKVEMRDAGPRALSPEEEQAFESQFSTIWKGMMALEKNPEWEDILSREGSEVWFPRISSHIPVDIKRILISPDPPTPAKLKSLTWSNTTDAGVFTWWTEVSGEQKSGEKTVYVYVGSASNHPSGLRFRKRYMLSRSAGPHDEALKRKIKDLGLSPKGQFGELFIVPFKNSLEGGVLGVRVLSILARLLLMIWLGAVDGELKSRTKHLVPWKPGKIQYIGLATDNPLLTDINKSDEPKRSGKGRVKRRDKRKSEKKSLKQVKD</sequence>
<feature type="compositionally biased region" description="Basic and acidic residues" evidence="1">
    <location>
        <begin position="337"/>
        <end position="349"/>
    </location>
</feature>
<proteinExistence type="predicted"/>
<protein>
    <submittedName>
        <fullName evidence="2">Uncharacterized protein</fullName>
    </submittedName>
</protein>
<feature type="compositionally biased region" description="Basic residues" evidence="1">
    <location>
        <begin position="326"/>
        <end position="336"/>
    </location>
</feature>
<dbReference type="OrthoDB" id="3560872at2759"/>
<dbReference type="EMBL" id="KZ613954">
    <property type="protein sequence ID" value="PMD34340.1"/>
    <property type="molecule type" value="Genomic_DNA"/>
</dbReference>
<gene>
    <name evidence="2" type="ORF">L207DRAFT_468601</name>
</gene>
<evidence type="ECO:0000313" key="3">
    <source>
        <dbReference type="Proteomes" id="UP000235786"/>
    </source>
</evidence>
<evidence type="ECO:0000256" key="1">
    <source>
        <dbReference type="SAM" id="MobiDB-lite"/>
    </source>
</evidence>
<name>A0A2J6R748_HYAVF</name>
<organism evidence="2 3">
    <name type="scientific">Hyaloscypha variabilis (strain UAMH 11265 / GT02V1 / F)</name>
    <name type="common">Meliniomyces variabilis</name>
    <dbReference type="NCBI Taxonomy" id="1149755"/>
    <lineage>
        <taxon>Eukaryota</taxon>
        <taxon>Fungi</taxon>
        <taxon>Dikarya</taxon>
        <taxon>Ascomycota</taxon>
        <taxon>Pezizomycotina</taxon>
        <taxon>Leotiomycetes</taxon>
        <taxon>Helotiales</taxon>
        <taxon>Hyaloscyphaceae</taxon>
        <taxon>Hyaloscypha</taxon>
        <taxon>Hyaloscypha variabilis</taxon>
    </lineage>
</organism>
<dbReference type="Proteomes" id="UP000235786">
    <property type="component" value="Unassembled WGS sequence"/>
</dbReference>